<dbReference type="Proteomes" id="UP001369247">
    <property type="component" value="Unassembled WGS sequence"/>
</dbReference>
<reference evidence="1 2" key="1">
    <citation type="submission" date="2023-12" db="EMBL/GenBank/DDBJ databases">
        <title>Phenotypic and Genomic Characterization of Methanothermobacter wolfeii Strain BSEL, a CO2-Capturing Archaeon with Minimal Nutrient Requirements.</title>
        <authorList>
            <person name="Ale Enriquez F."/>
            <person name="Ahring B.K."/>
        </authorList>
    </citation>
    <scope>NUCLEOTIDE SEQUENCE [LARGE SCALE GENOMIC DNA]</scope>
    <source>
        <strain evidence="1 2">BSEL-1</strain>
    </source>
</reference>
<name>A0ABU8TXS7_METWO</name>
<accession>A0ABU8TXS7</accession>
<comment type="caution">
    <text evidence="1">The sequence shown here is derived from an EMBL/GenBank/DDBJ whole genome shotgun (WGS) entry which is preliminary data.</text>
</comment>
<protein>
    <submittedName>
        <fullName evidence="1">DUF2119 domain-containing protein</fullName>
    </submittedName>
</protein>
<evidence type="ECO:0000313" key="1">
    <source>
        <dbReference type="EMBL" id="MEJ8543238.1"/>
    </source>
</evidence>
<keyword evidence="2" id="KW-1185">Reference proteome</keyword>
<evidence type="ECO:0000313" key="2">
    <source>
        <dbReference type="Proteomes" id="UP001369247"/>
    </source>
</evidence>
<dbReference type="InterPro" id="IPR019218">
    <property type="entry name" value="DUF2119"/>
</dbReference>
<sequence length="218" mass="25795">MKTGKRGHRRKKLGFFRLINRGPGPVRLFIGGVHGREGLTTIRALKRLRFSDIETGKLVIYNCNTSNYLSTLDPSYYESRQGREIMGLIKEYRPSTYLEAHCYRDESYHDLTDPSRKLKRGVPPLIELERGVLIGSVSPHIRKKLFRREDICLTVEIPCFRDSEEWYRQLEVYVEFMRIVASSRDRDELENRLGRKYPHQVETARRYAREFFGEYPPF</sequence>
<dbReference type="EMBL" id="JAXUHJ010000010">
    <property type="protein sequence ID" value="MEJ8543238.1"/>
    <property type="molecule type" value="Genomic_DNA"/>
</dbReference>
<dbReference type="Pfam" id="PF09892">
    <property type="entry name" value="DUF2119"/>
    <property type="match status" value="1"/>
</dbReference>
<dbReference type="PIRSF" id="PIRSF005919">
    <property type="entry name" value="UCP005919"/>
    <property type="match status" value="1"/>
</dbReference>
<gene>
    <name evidence="1" type="ORF">U2150_07020</name>
</gene>
<organism evidence="1 2">
    <name type="scientific">Methanothermobacter wolfeii</name>
    <name type="common">Methanobacterium wolfei</name>
    <dbReference type="NCBI Taxonomy" id="145261"/>
    <lineage>
        <taxon>Archaea</taxon>
        <taxon>Methanobacteriati</taxon>
        <taxon>Methanobacteriota</taxon>
        <taxon>Methanomada group</taxon>
        <taxon>Methanobacteria</taxon>
        <taxon>Methanobacteriales</taxon>
        <taxon>Methanobacteriaceae</taxon>
        <taxon>Methanothermobacter</taxon>
    </lineage>
</organism>
<proteinExistence type="predicted"/>